<dbReference type="GeneID" id="43661860"/>
<evidence type="ECO:0000313" key="4">
    <source>
        <dbReference type="Proteomes" id="UP000326268"/>
    </source>
</evidence>
<keyword evidence="1" id="KW-1133">Transmembrane helix</keyword>
<keyword evidence="1" id="KW-0472">Membrane</keyword>
<feature type="signal peptide" evidence="2">
    <location>
        <begin position="1"/>
        <end position="19"/>
    </location>
</feature>
<sequence length="82" mass="9580">MRVFAWWLICLFFVSILDTTCICGLCLWSYPVHVERKGGYLTVFSVDFDFVLLWYSKGLGRRRLHLLTEAGNGYGRDLSLHF</sequence>
<dbReference type="RefSeq" id="XP_031921274.1">
    <property type="nucleotide sequence ID" value="XM_032077414.1"/>
</dbReference>
<feature type="chain" id="PRO_5024936550" description="Secreted protein" evidence="2">
    <location>
        <begin position="20"/>
        <end position="82"/>
    </location>
</feature>
<dbReference type="EMBL" id="ML737917">
    <property type="protein sequence ID" value="KAE8358193.1"/>
    <property type="molecule type" value="Genomic_DNA"/>
</dbReference>
<reference evidence="3 4" key="1">
    <citation type="submission" date="2019-04" db="EMBL/GenBank/DDBJ databases">
        <title>Friends and foes A comparative genomics studyof 23 Aspergillus species from section Flavi.</title>
        <authorList>
            <consortium name="DOE Joint Genome Institute"/>
            <person name="Kjaerbolling I."/>
            <person name="Vesth T."/>
            <person name="Frisvad J.C."/>
            <person name="Nybo J.L."/>
            <person name="Theobald S."/>
            <person name="Kildgaard S."/>
            <person name="Isbrandt T."/>
            <person name="Kuo A."/>
            <person name="Sato A."/>
            <person name="Lyhne E.K."/>
            <person name="Kogle M.E."/>
            <person name="Wiebenga A."/>
            <person name="Kun R.S."/>
            <person name="Lubbers R.J."/>
            <person name="Makela M.R."/>
            <person name="Barry K."/>
            <person name="Chovatia M."/>
            <person name="Clum A."/>
            <person name="Daum C."/>
            <person name="Haridas S."/>
            <person name="He G."/>
            <person name="LaButti K."/>
            <person name="Lipzen A."/>
            <person name="Mondo S."/>
            <person name="Riley R."/>
            <person name="Salamov A."/>
            <person name="Simmons B.A."/>
            <person name="Magnuson J.K."/>
            <person name="Henrissat B."/>
            <person name="Mortensen U.H."/>
            <person name="Larsen T.O."/>
            <person name="Devries R.P."/>
            <person name="Grigoriev I.V."/>
            <person name="Machida M."/>
            <person name="Baker S.E."/>
            <person name="Andersen M.R."/>
        </authorList>
    </citation>
    <scope>NUCLEOTIDE SEQUENCE [LARGE SCALE GENOMIC DNA]</scope>
    <source>
        <strain evidence="3 4">CBS 763.97</strain>
    </source>
</reference>
<accession>A0A5N6ZLU9</accession>
<keyword evidence="2" id="KW-0732">Signal</keyword>
<evidence type="ECO:0000313" key="3">
    <source>
        <dbReference type="EMBL" id="KAE8358193.1"/>
    </source>
</evidence>
<evidence type="ECO:0000256" key="1">
    <source>
        <dbReference type="SAM" id="Phobius"/>
    </source>
</evidence>
<feature type="transmembrane region" description="Helical" evidence="1">
    <location>
        <begin position="39"/>
        <end position="56"/>
    </location>
</feature>
<dbReference type="AlphaFoldDB" id="A0A5N6ZLU9"/>
<protein>
    <recommendedName>
        <fullName evidence="5">Secreted protein</fullName>
    </recommendedName>
</protein>
<evidence type="ECO:0000256" key="2">
    <source>
        <dbReference type="SAM" id="SignalP"/>
    </source>
</evidence>
<dbReference type="Proteomes" id="UP000326268">
    <property type="component" value="Unassembled WGS sequence"/>
</dbReference>
<name>A0A5N6ZLU9_9EURO</name>
<proteinExistence type="predicted"/>
<evidence type="ECO:0008006" key="5">
    <source>
        <dbReference type="Google" id="ProtNLM"/>
    </source>
</evidence>
<keyword evidence="1" id="KW-0812">Transmembrane</keyword>
<gene>
    <name evidence="3" type="ORF">BDV27DRAFT_72401</name>
</gene>
<keyword evidence="4" id="KW-1185">Reference proteome</keyword>
<organism evidence="3 4">
    <name type="scientific">Aspergillus caelatus</name>
    <dbReference type="NCBI Taxonomy" id="61420"/>
    <lineage>
        <taxon>Eukaryota</taxon>
        <taxon>Fungi</taxon>
        <taxon>Dikarya</taxon>
        <taxon>Ascomycota</taxon>
        <taxon>Pezizomycotina</taxon>
        <taxon>Eurotiomycetes</taxon>
        <taxon>Eurotiomycetidae</taxon>
        <taxon>Eurotiales</taxon>
        <taxon>Aspergillaceae</taxon>
        <taxon>Aspergillus</taxon>
        <taxon>Aspergillus subgen. Circumdati</taxon>
    </lineage>
</organism>